<keyword evidence="1" id="KW-0732">Signal</keyword>
<evidence type="ECO:0000313" key="3">
    <source>
        <dbReference type="Proteomes" id="UP000278962"/>
    </source>
</evidence>
<feature type="signal peptide" evidence="1">
    <location>
        <begin position="1"/>
        <end position="32"/>
    </location>
</feature>
<sequence>MNRPHGELVTPALKALALALFLAVLAPATSLAAPPDPLDRGPYTVTTLDPLKIGTVDLQEPNAAGGATTGTAAAATVQLRGSIYYPANRASGSPVIVLVHGNHSSCDTGSAPNCTAFKRNDRGYAYLGENLASWGYTVASIDQDQLMYYQDGTARGMHQRRIIIAAMLDKLWDANVAPIPMGDNANIGGALVGKLDFSRVGLMGHSRGGDAVSSFIDYNRTRPAPGRKYNLRGVIALAPVDYERRAPYGVPYMTMFGYCEGDVTNLQGARMFERSQYIAPGDPFPRIQVSMLGVNHNWFNSVWFADGDDATGTDTACGTSQPNNIRLSGGTYTAATRGSGDPALMGDQEKAGLALMGSFFRRYVGGDVAFDPYMTGELGEDGVSPQIPVSACPTSPSGTRIPCAERNMVTYFAEPAARRDVLRPETDTPLTVSAVGTAITGSGFANPYQAGSGISPIPPTTAGGFDWCNPEPIYFTPSSLGFSGLPTATKGCPLPAASALGGQSGTRENAPVNHSYGMQLALAWEQPASIATRIPAASGDVRGFKTLTLGAGVNFFDTRNPPRTGDAVWNPALTTQDFSIVLVDKNGNTGTVAAGSPRYGNALHQTTGSTTARTHVVLNAIRVPLQDFAAQGVDLANVRKLELKFGELGKPATGSIQLSDVRFQEAVGGSAVYTDKLADIPPTTAPAPAATVKTAAAATGGTRATATELGAPASAPATTGAVAKPAACSPTLKSATVKARTLVLKGATTCASPIRVTVARVGKASKSKALRVKVAGSGWTASAKLAAGRYKVTVAAATRVVTVR</sequence>
<name>A0A660L1E1_9ACTN</name>
<dbReference type="Proteomes" id="UP000278962">
    <property type="component" value="Unassembled WGS sequence"/>
</dbReference>
<evidence type="ECO:0008006" key="4">
    <source>
        <dbReference type="Google" id="ProtNLM"/>
    </source>
</evidence>
<protein>
    <recommendedName>
        <fullName evidence="4">Chlorophyllase-like protein</fullName>
    </recommendedName>
</protein>
<dbReference type="OrthoDB" id="6646510at2"/>
<reference evidence="2 3" key="1">
    <citation type="submission" date="2018-10" db="EMBL/GenBank/DDBJ databases">
        <title>Genomic Encyclopedia of Archaeal and Bacterial Type Strains, Phase II (KMG-II): from individual species to whole genera.</title>
        <authorList>
            <person name="Goeker M."/>
        </authorList>
    </citation>
    <scope>NUCLEOTIDE SEQUENCE [LARGE SCALE GENOMIC DNA]</scope>
    <source>
        <strain evidence="2 3">DSM 14954</strain>
    </source>
</reference>
<evidence type="ECO:0000256" key="1">
    <source>
        <dbReference type="SAM" id="SignalP"/>
    </source>
</evidence>
<dbReference type="SUPFAM" id="SSF53474">
    <property type="entry name" value="alpha/beta-Hydrolases"/>
    <property type="match status" value="1"/>
</dbReference>
<dbReference type="InterPro" id="IPR029058">
    <property type="entry name" value="AB_hydrolase_fold"/>
</dbReference>
<evidence type="ECO:0000313" key="2">
    <source>
        <dbReference type="EMBL" id="RKQ87686.1"/>
    </source>
</evidence>
<keyword evidence="3" id="KW-1185">Reference proteome</keyword>
<proteinExistence type="predicted"/>
<dbReference type="Gene3D" id="3.40.50.1820">
    <property type="entry name" value="alpha/beta hydrolase"/>
    <property type="match status" value="1"/>
</dbReference>
<dbReference type="AlphaFoldDB" id="A0A660L1E1"/>
<dbReference type="EMBL" id="RBIL01000002">
    <property type="protein sequence ID" value="RKQ87686.1"/>
    <property type="molecule type" value="Genomic_DNA"/>
</dbReference>
<organism evidence="2 3">
    <name type="scientific">Solirubrobacter pauli</name>
    <dbReference type="NCBI Taxonomy" id="166793"/>
    <lineage>
        <taxon>Bacteria</taxon>
        <taxon>Bacillati</taxon>
        <taxon>Actinomycetota</taxon>
        <taxon>Thermoleophilia</taxon>
        <taxon>Solirubrobacterales</taxon>
        <taxon>Solirubrobacteraceae</taxon>
        <taxon>Solirubrobacter</taxon>
    </lineage>
</organism>
<accession>A0A660L1E1</accession>
<feature type="chain" id="PRO_5024858572" description="Chlorophyllase-like protein" evidence="1">
    <location>
        <begin position="33"/>
        <end position="804"/>
    </location>
</feature>
<comment type="caution">
    <text evidence="2">The sequence shown here is derived from an EMBL/GenBank/DDBJ whole genome shotgun (WGS) entry which is preliminary data.</text>
</comment>
<gene>
    <name evidence="2" type="ORF">C8N24_5711</name>
</gene>